<feature type="transmembrane region" description="Helical" evidence="6">
    <location>
        <begin position="41"/>
        <end position="65"/>
    </location>
</feature>
<proteinExistence type="predicted"/>
<evidence type="ECO:0000256" key="6">
    <source>
        <dbReference type="SAM" id="Phobius"/>
    </source>
</evidence>
<comment type="subcellular location">
    <subcellularLocation>
        <location evidence="1">Cell inner membrane</location>
        <topology evidence="1">Multi-pass membrane protein</topology>
    </subcellularLocation>
</comment>
<organism evidence="7 8">
    <name type="scientific">Geomonas anaerohicana</name>
    <dbReference type="NCBI Taxonomy" id="2798583"/>
    <lineage>
        <taxon>Bacteria</taxon>
        <taxon>Pseudomonadati</taxon>
        <taxon>Thermodesulfobacteriota</taxon>
        <taxon>Desulfuromonadia</taxon>
        <taxon>Geobacterales</taxon>
        <taxon>Geobacteraceae</taxon>
        <taxon>Geomonas</taxon>
    </lineage>
</organism>
<feature type="transmembrane region" description="Helical" evidence="6">
    <location>
        <begin position="12"/>
        <end position="29"/>
    </location>
</feature>
<evidence type="ECO:0000256" key="2">
    <source>
        <dbReference type="ARBA" id="ARBA00022475"/>
    </source>
</evidence>
<feature type="transmembrane region" description="Helical" evidence="6">
    <location>
        <begin position="116"/>
        <end position="136"/>
    </location>
</feature>
<feature type="transmembrane region" description="Helical" evidence="6">
    <location>
        <begin position="319"/>
        <end position="342"/>
    </location>
</feature>
<name>A0ABS0YEQ4_9BACT</name>
<feature type="transmembrane region" description="Helical" evidence="6">
    <location>
        <begin position="172"/>
        <end position="190"/>
    </location>
</feature>
<keyword evidence="5 6" id="KW-0472">Membrane</keyword>
<evidence type="ECO:0000256" key="4">
    <source>
        <dbReference type="ARBA" id="ARBA00022989"/>
    </source>
</evidence>
<reference evidence="7 8" key="1">
    <citation type="submission" date="2020-12" db="EMBL/GenBank/DDBJ databases">
        <title>Geomonas sp. Red421, isolated from paddy soil.</title>
        <authorList>
            <person name="Xu Z."/>
            <person name="Zhang Z."/>
            <person name="Masuda Y."/>
            <person name="Itoh H."/>
            <person name="Senoo K."/>
        </authorList>
    </citation>
    <scope>NUCLEOTIDE SEQUENCE [LARGE SCALE GENOMIC DNA]</scope>
    <source>
        <strain evidence="7 8">Red421</strain>
    </source>
</reference>
<feature type="transmembrane region" description="Helical" evidence="6">
    <location>
        <begin position="354"/>
        <end position="373"/>
    </location>
</feature>
<gene>
    <name evidence="7" type="ORF">JFN91_09225</name>
</gene>
<dbReference type="Proteomes" id="UP000614714">
    <property type="component" value="Unassembled WGS sequence"/>
</dbReference>
<keyword evidence="3 6" id="KW-0812">Transmembrane</keyword>
<dbReference type="Gene3D" id="1.20.1530.10">
    <property type="entry name" value="Na+/H+ antiporter like domain"/>
    <property type="match status" value="1"/>
</dbReference>
<dbReference type="PANTHER" id="PTHR30341">
    <property type="entry name" value="SODIUM ION/PROTON ANTIPORTER NHAA-RELATED"/>
    <property type="match status" value="1"/>
</dbReference>
<keyword evidence="4 6" id="KW-1133">Transmembrane helix</keyword>
<comment type="caution">
    <text evidence="7">The sequence shown here is derived from an EMBL/GenBank/DDBJ whole genome shotgun (WGS) entry which is preliminary data.</text>
</comment>
<dbReference type="EMBL" id="JAEMHL010000004">
    <property type="protein sequence ID" value="MBJ6750394.1"/>
    <property type="molecule type" value="Genomic_DNA"/>
</dbReference>
<evidence type="ECO:0000256" key="5">
    <source>
        <dbReference type="ARBA" id="ARBA00023136"/>
    </source>
</evidence>
<dbReference type="Pfam" id="PF06965">
    <property type="entry name" value="Na_H_antiport_1"/>
    <property type="match status" value="1"/>
</dbReference>
<evidence type="ECO:0000313" key="8">
    <source>
        <dbReference type="Proteomes" id="UP000614714"/>
    </source>
</evidence>
<dbReference type="InterPro" id="IPR023171">
    <property type="entry name" value="Na/H_antiporter_dom_sf"/>
</dbReference>
<feature type="transmembrane region" description="Helical" evidence="6">
    <location>
        <begin position="86"/>
        <end position="104"/>
    </location>
</feature>
<evidence type="ECO:0000256" key="1">
    <source>
        <dbReference type="ARBA" id="ARBA00004429"/>
    </source>
</evidence>
<keyword evidence="2" id="KW-1003">Cell membrane</keyword>
<protein>
    <submittedName>
        <fullName evidence="7">Na+/H+ antiporter NhaA</fullName>
    </submittedName>
</protein>
<evidence type="ECO:0000256" key="3">
    <source>
        <dbReference type="ARBA" id="ARBA00022692"/>
    </source>
</evidence>
<accession>A0ABS0YEQ4</accession>
<keyword evidence="8" id="KW-1185">Reference proteome</keyword>
<feature type="transmembrane region" description="Helical" evidence="6">
    <location>
        <begin position="261"/>
        <end position="279"/>
    </location>
</feature>
<dbReference type="PANTHER" id="PTHR30341:SF0">
    <property type="entry name" value="NA(+)_H(+) ANTIPORTER NHAA"/>
    <property type="match status" value="1"/>
</dbReference>
<sequence length="383" mass="40986">MNKPLSLLREFSVPLAAGVIAALFWANLAPEQYHHFLHDPLFAGLSVHFVTNDLFMAFFFGIAAVEITQSCLPGGDLHPLRRALNPLLATVGGILGPVVLYLLLNKAFGDPSLYHGWGIPTATDIALAWLAARFIFGKGHPAISFLLLLAIADDAVGLVIIALFYGDPLVPVQPQWLLLCGAALALCWLLRRARVVNYWPYLVFGGTLSWFGLHEARLHPALALALVVPLLPHPPVEKRHMFDIDPDDLTPLSRFEHDWKLFVDLGLFVFGLVNAGVAFGSVGAATWLVLASLICGKVIGIVGFGLLGSKLGFPLPIGLGVRELCATGLVAGIGFTVALFVAGEAFPDSEAGSSAKMGAMLSLFAFVPAALVMKLRRTRQGGA</sequence>
<evidence type="ECO:0000313" key="7">
    <source>
        <dbReference type="EMBL" id="MBJ6750394.1"/>
    </source>
</evidence>
<feature type="transmembrane region" description="Helical" evidence="6">
    <location>
        <begin position="143"/>
        <end position="166"/>
    </location>
</feature>
<dbReference type="RefSeq" id="WP_199388928.1">
    <property type="nucleotide sequence ID" value="NZ_JAEMHL010000004.1"/>
</dbReference>
<dbReference type="InterPro" id="IPR004670">
    <property type="entry name" value="NhaA"/>
</dbReference>